<dbReference type="GO" id="GO:0015385">
    <property type="term" value="F:sodium:proton antiporter activity"/>
    <property type="evidence" value="ECO:0007669"/>
    <property type="project" value="UniProtKB-UniRule"/>
</dbReference>
<keyword evidence="6" id="KW-0050">Antiport</keyword>
<feature type="transmembrane region" description="Helical" evidence="6">
    <location>
        <begin position="93"/>
        <end position="112"/>
    </location>
</feature>
<keyword evidence="8" id="KW-1185">Reference proteome</keyword>
<dbReference type="Pfam" id="PF06965">
    <property type="entry name" value="Na_H_antiport_1"/>
    <property type="match status" value="1"/>
</dbReference>
<feature type="transmembrane region" description="Helical" evidence="6">
    <location>
        <begin position="51"/>
        <end position="73"/>
    </location>
</feature>
<organism evidence="7 8">
    <name type="scientific">Mucilaginibacter limnophilus</name>
    <dbReference type="NCBI Taxonomy" id="1932778"/>
    <lineage>
        <taxon>Bacteria</taxon>
        <taxon>Pseudomonadati</taxon>
        <taxon>Bacteroidota</taxon>
        <taxon>Sphingobacteriia</taxon>
        <taxon>Sphingobacteriales</taxon>
        <taxon>Sphingobacteriaceae</taxon>
        <taxon>Mucilaginibacter</taxon>
    </lineage>
</organism>
<feature type="transmembrane region" description="Helical" evidence="6">
    <location>
        <begin position="124"/>
        <end position="142"/>
    </location>
</feature>
<feature type="transmembrane region" description="Helical" evidence="6">
    <location>
        <begin position="21"/>
        <end position="39"/>
    </location>
</feature>
<comment type="subcellular location">
    <subcellularLocation>
        <location evidence="1">Cell inner membrane</location>
        <topology evidence="1">Multi-pass membrane protein</topology>
    </subcellularLocation>
    <subcellularLocation>
        <location evidence="6">Cell membrane</location>
        <topology evidence="6">Multi-pass membrane protein</topology>
    </subcellularLocation>
</comment>
<keyword evidence="5 6" id="KW-0472">Membrane</keyword>
<feature type="transmembrane region" description="Helical" evidence="6">
    <location>
        <begin position="322"/>
        <end position="347"/>
    </location>
</feature>
<evidence type="ECO:0000256" key="2">
    <source>
        <dbReference type="ARBA" id="ARBA00022475"/>
    </source>
</evidence>
<dbReference type="RefSeq" id="WP_127704012.1">
    <property type="nucleotide sequence ID" value="NZ_SACK01000002.1"/>
</dbReference>
<dbReference type="Proteomes" id="UP000282759">
    <property type="component" value="Unassembled WGS sequence"/>
</dbReference>
<dbReference type="GO" id="GO:0005886">
    <property type="term" value="C:plasma membrane"/>
    <property type="evidence" value="ECO:0007669"/>
    <property type="project" value="UniProtKB-SubCell"/>
</dbReference>
<dbReference type="GO" id="GO:0006885">
    <property type="term" value="P:regulation of pH"/>
    <property type="evidence" value="ECO:0007669"/>
    <property type="project" value="UniProtKB-UniRule"/>
</dbReference>
<dbReference type="PROSITE" id="PS51257">
    <property type="entry name" value="PROKAR_LIPOPROTEIN"/>
    <property type="match status" value="1"/>
</dbReference>
<keyword evidence="6" id="KW-0915">Sodium</keyword>
<dbReference type="AlphaFoldDB" id="A0A437MVF5"/>
<gene>
    <name evidence="6 7" type="primary">nhaA</name>
    <name evidence="7" type="ORF">EOD41_06680</name>
</gene>
<dbReference type="EMBL" id="SACK01000002">
    <property type="protein sequence ID" value="RVU01641.1"/>
    <property type="molecule type" value="Genomic_DNA"/>
</dbReference>
<reference evidence="7 8" key="1">
    <citation type="submission" date="2019-01" db="EMBL/GenBank/DDBJ databases">
        <authorList>
            <person name="Chen W.-M."/>
        </authorList>
    </citation>
    <scope>NUCLEOTIDE SEQUENCE [LARGE SCALE GENOMIC DNA]</scope>
    <source>
        <strain evidence="7 8">YBJ-36</strain>
    </source>
</reference>
<keyword evidence="3 6" id="KW-0812">Transmembrane</keyword>
<evidence type="ECO:0000256" key="6">
    <source>
        <dbReference type="HAMAP-Rule" id="MF_01844"/>
    </source>
</evidence>
<evidence type="ECO:0000256" key="3">
    <source>
        <dbReference type="ARBA" id="ARBA00022692"/>
    </source>
</evidence>
<dbReference type="InterPro" id="IPR004670">
    <property type="entry name" value="NhaA"/>
</dbReference>
<evidence type="ECO:0000256" key="1">
    <source>
        <dbReference type="ARBA" id="ARBA00004429"/>
    </source>
</evidence>
<protein>
    <recommendedName>
        <fullName evidence="6">Na(+)/H(+) antiporter NhaA</fullName>
    </recommendedName>
    <alternativeName>
        <fullName evidence="6">Sodium/proton antiporter NhaA</fullName>
    </alternativeName>
</protein>
<keyword evidence="6" id="KW-0813">Transport</keyword>
<feature type="transmembrane region" description="Helical" evidence="6">
    <location>
        <begin position="212"/>
        <end position="237"/>
    </location>
</feature>
<evidence type="ECO:0000256" key="4">
    <source>
        <dbReference type="ARBA" id="ARBA00022989"/>
    </source>
</evidence>
<dbReference type="NCBIfam" id="NF007111">
    <property type="entry name" value="PRK09560.1"/>
    <property type="match status" value="1"/>
</dbReference>
<feature type="transmembrane region" description="Helical" evidence="6">
    <location>
        <begin position="181"/>
        <end position="200"/>
    </location>
</feature>
<keyword evidence="6" id="KW-0406">Ion transport</keyword>
<dbReference type="PANTHER" id="PTHR30341">
    <property type="entry name" value="SODIUM ION/PROTON ANTIPORTER NHAA-RELATED"/>
    <property type="match status" value="1"/>
</dbReference>
<feature type="transmembrane region" description="Helical" evidence="6">
    <location>
        <begin position="359"/>
        <end position="379"/>
    </location>
</feature>
<dbReference type="NCBIfam" id="TIGR00773">
    <property type="entry name" value="NhaA"/>
    <property type="match status" value="1"/>
</dbReference>
<dbReference type="Gene3D" id="1.20.1530.10">
    <property type="entry name" value="Na+/H+ antiporter like domain"/>
    <property type="match status" value="1"/>
</dbReference>
<comment type="caution">
    <text evidence="7">The sequence shown here is derived from an EMBL/GenBank/DDBJ whole genome shotgun (WGS) entry which is preliminary data.</text>
</comment>
<feature type="transmembrane region" description="Helical" evidence="6">
    <location>
        <begin position="286"/>
        <end position="310"/>
    </location>
</feature>
<comment type="function">
    <text evidence="6">Na(+)/H(+) antiporter that extrudes sodium in exchange for external protons.</text>
</comment>
<evidence type="ECO:0000313" key="7">
    <source>
        <dbReference type="EMBL" id="RVU01641.1"/>
    </source>
</evidence>
<comment type="catalytic activity">
    <reaction evidence="6">
        <text>Na(+)(in) + 2 H(+)(out) = Na(+)(out) + 2 H(+)(in)</text>
        <dbReference type="Rhea" id="RHEA:29251"/>
        <dbReference type="ChEBI" id="CHEBI:15378"/>
        <dbReference type="ChEBI" id="CHEBI:29101"/>
    </reaction>
</comment>
<evidence type="ECO:0000313" key="8">
    <source>
        <dbReference type="Proteomes" id="UP000282759"/>
    </source>
</evidence>
<keyword evidence="4 6" id="KW-1133">Transmembrane helix</keyword>
<evidence type="ECO:0000256" key="5">
    <source>
        <dbReference type="ARBA" id="ARBA00023136"/>
    </source>
</evidence>
<proteinExistence type="inferred from homology"/>
<accession>A0A437MVF5</accession>
<keyword evidence="6" id="KW-0739">Sodium transport</keyword>
<dbReference type="InterPro" id="IPR023171">
    <property type="entry name" value="Na/H_antiporter_dom_sf"/>
</dbReference>
<dbReference type="HAMAP" id="MF_01844">
    <property type="entry name" value="NhaA"/>
    <property type="match status" value="1"/>
</dbReference>
<dbReference type="PANTHER" id="PTHR30341:SF0">
    <property type="entry name" value="NA(+)_H(+) ANTIPORTER NHAA"/>
    <property type="match status" value="1"/>
</dbReference>
<feature type="transmembrane region" description="Helical" evidence="6">
    <location>
        <begin position="257"/>
        <end position="274"/>
    </location>
</feature>
<keyword evidence="2 6" id="KW-1003">Cell membrane</keyword>
<sequence length="393" mass="42383">MVKFRRLKRVAEFIEHPSAGGILLMGCVLLSLILANSFVKDEFNNMLFAEIPATGFTVTGMVNDGLMAIFFLLAGLEIKREIVDGQLSGIKKAAMPVLCAIGGMLFPALIYFVFNKDTETSAGWGIPMATDIAFAVAILNVLKNIVPHALRVFLTALAIVDDLGAIVVIAVFYTNHLHVNYLYSAACVFVVMLIFNYFQLKSAWFYLVPGVLLWYFIHHSGIHATVAGVLTAFAIPVRTRSGYSPVEALEHRLSDPVNLIILPIFALANTNITYVNGMAGALVSPLGLGVILGLVIGKPLGIFVMAWTAVKIKLSELPTGVNWMHVAGMGLLAGIGFTMSIFISLLSFNDPAQQSEAKFAILTASIIAAITGFISLRIYSKSQKVSDEAAGHS</sequence>
<feature type="transmembrane region" description="Helical" evidence="6">
    <location>
        <begin position="154"/>
        <end position="175"/>
    </location>
</feature>
<dbReference type="OrthoDB" id="9808135at2"/>
<comment type="similarity">
    <text evidence="6">Belongs to the NhaA Na(+)/H(+) (TC 2.A.33) antiporter family.</text>
</comment>
<name>A0A437MVF5_9SPHI</name>